<dbReference type="GO" id="GO:0005634">
    <property type="term" value="C:nucleus"/>
    <property type="evidence" value="ECO:0007669"/>
    <property type="project" value="TreeGrafter"/>
</dbReference>
<dbReference type="CDD" id="cd04666">
    <property type="entry name" value="NUDIX_DIPP2_like_Nudt4"/>
    <property type="match status" value="1"/>
</dbReference>
<feature type="domain" description="Nudix hydrolase" evidence="10">
    <location>
        <begin position="17"/>
        <end position="147"/>
    </location>
</feature>
<keyword evidence="5" id="KW-0963">Cytoplasm</keyword>
<dbReference type="PROSITE" id="PS51462">
    <property type="entry name" value="NUDIX"/>
    <property type="match status" value="1"/>
</dbReference>
<evidence type="ECO:0000256" key="8">
    <source>
        <dbReference type="ARBA" id="ARBA00022842"/>
    </source>
</evidence>
<keyword evidence="6" id="KW-0479">Metal-binding</keyword>
<comment type="similarity">
    <text evidence="3">Belongs to the Nudix hydrolase family. DIPP subfamily.</text>
</comment>
<accession>A0AAN9VUA6</accession>
<evidence type="ECO:0000256" key="3">
    <source>
        <dbReference type="ARBA" id="ARBA00008266"/>
    </source>
</evidence>
<comment type="subcellular location">
    <subcellularLocation>
        <location evidence="2">Cytoplasm</location>
    </subcellularLocation>
</comment>
<dbReference type="FunFam" id="3.90.79.10:FF:000002">
    <property type="entry name" value="diphosphoinositol polyphosphate phosphohydrolase 1"/>
    <property type="match status" value="1"/>
</dbReference>
<dbReference type="AlphaFoldDB" id="A0AAN9VUA6"/>
<dbReference type="PROSITE" id="PS00893">
    <property type="entry name" value="NUDIX_BOX"/>
    <property type="match status" value="1"/>
</dbReference>
<dbReference type="GO" id="GO:1901909">
    <property type="term" value="P:diadenosine hexaphosphate catabolic process"/>
    <property type="evidence" value="ECO:0007669"/>
    <property type="project" value="TreeGrafter"/>
</dbReference>
<dbReference type="SUPFAM" id="SSF55811">
    <property type="entry name" value="Nudix"/>
    <property type="match status" value="1"/>
</dbReference>
<keyword evidence="7" id="KW-0378">Hydrolase</keyword>
<dbReference type="InterPro" id="IPR020084">
    <property type="entry name" value="NUDIX_hydrolase_CS"/>
</dbReference>
<dbReference type="GO" id="GO:0071543">
    <property type="term" value="P:diphosphoinositol polyphosphate metabolic process"/>
    <property type="evidence" value="ECO:0007669"/>
    <property type="project" value="TreeGrafter"/>
</dbReference>
<keyword evidence="8" id="KW-0460">Magnesium</keyword>
<dbReference type="InterPro" id="IPR015797">
    <property type="entry name" value="NUDIX_hydrolase-like_dom_sf"/>
</dbReference>
<dbReference type="GO" id="GO:0046872">
    <property type="term" value="F:metal ion binding"/>
    <property type="evidence" value="ECO:0007669"/>
    <property type="project" value="UniProtKB-KW"/>
</dbReference>
<dbReference type="GO" id="GO:0008486">
    <property type="term" value="F:diphosphoinositol-polyphosphate diphosphatase activity"/>
    <property type="evidence" value="ECO:0007669"/>
    <property type="project" value="UniProtKB-EC"/>
</dbReference>
<comment type="caution">
    <text evidence="11">The sequence shown here is derived from an EMBL/GenBank/DDBJ whole genome shotgun (WGS) entry which is preliminary data.</text>
</comment>
<dbReference type="Gene3D" id="3.90.79.10">
    <property type="entry name" value="Nucleoside Triphosphate Pyrophosphohydrolase"/>
    <property type="match status" value="1"/>
</dbReference>
<dbReference type="Proteomes" id="UP001378592">
    <property type="component" value="Unassembled WGS sequence"/>
</dbReference>
<evidence type="ECO:0000256" key="2">
    <source>
        <dbReference type="ARBA" id="ARBA00004496"/>
    </source>
</evidence>
<dbReference type="Pfam" id="PF00293">
    <property type="entry name" value="NUDIX"/>
    <property type="match status" value="1"/>
</dbReference>
<evidence type="ECO:0000256" key="9">
    <source>
        <dbReference type="ARBA" id="ARBA00033994"/>
    </source>
</evidence>
<comment type="cofactor">
    <cofactor evidence="1">
        <name>Mg(2+)</name>
        <dbReference type="ChEBI" id="CHEBI:18420"/>
    </cofactor>
</comment>
<dbReference type="GO" id="GO:0034431">
    <property type="term" value="F:bis(5'-adenosyl)-hexaphosphatase activity"/>
    <property type="evidence" value="ECO:0007669"/>
    <property type="project" value="TreeGrafter"/>
</dbReference>
<gene>
    <name evidence="11" type="ORF">R5R35_009055</name>
</gene>
<reference evidence="11 12" key="1">
    <citation type="submission" date="2024-03" db="EMBL/GenBank/DDBJ databases">
        <title>The genome assembly and annotation of the cricket Gryllus longicercus Weissman &amp; Gray.</title>
        <authorList>
            <person name="Szrajer S."/>
            <person name="Gray D."/>
            <person name="Ylla G."/>
        </authorList>
    </citation>
    <scope>NUCLEOTIDE SEQUENCE [LARGE SCALE GENOMIC DNA]</scope>
    <source>
        <strain evidence="11">DAG 2021-001</strain>
        <tissue evidence="11">Whole body minus gut</tissue>
    </source>
</reference>
<evidence type="ECO:0000256" key="6">
    <source>
        <dbReference type="ARBA" id="ARBA00022723"/>
    </source>
</evidence>
<dbReference type="PANTHER" id="PTHR12629:SF0">
    <property type="entry name" value="DIPHOSPHOINOSITOL-POLYPHOSPHATE DIPHOSPHATASE"/>
    <property type="match status" value="1"/>
</dbReference>
<dbReference type="GO" id="GO:0000298">
    <property type="term" value="F:endopolyphosphatase activity"/>
    <property type="evidence" value="ECO:0007669"/>
    <property type="project" value="TreeGrafter"/>
</dbReference>
<keyword evidence="12" id="KW-1185">Reference proteome</keyword>
<comment type="catalytic activity">
    <reaction evidence="9">
        <text>diphospho-myo-inositol polyphosphate + H2O = myo-inositol polyphosphate + phosphate.</text>
        <dbReference type="EC" id="3.6.1.52"/>
    </reaction>
</comment>
<organism evidence="11 12">
    <name type="scientific">Gryllus longicercus</name>
    <dbReference type="NCBI Taxonomy" id="2509291"/>
    <lineage>
        <taxon>Eukaryota</taxon>
        <taxon>Metazoa</taxon>
        <taxon>Ecdysozoa</taxon>
        <taxon>Arthropoda</taxon>
        <taxon>Hexapoda</taxon>
        <taxon>Insecta</taxon>
        <taxon>Pterygota</taxon>
        <taxon>Neoptera</taxon>
        <taxon>Polyneoptera</taxon>
        <taxon>Orthoptera</taxon>
        <taxon>Ensifera</taxon>
        <taxon>Gryllidea</taxon>
        <taxon>Grylloidea</taxon>
        <taxon>Gryllidae</taxon>
        <taxon>Gryllinae</taxon>
        <taxon>Gryllus</taxon>
    </lineage>
</organism>
<evidence type="ECO:0000256" key="1">
    <source>
        <dbReference type="ARBA" id="ARBA00001946"/>
    </source>
</evidence>
<name>A0AAN9VUA6_9ORTH</name>
<dbReference type="EMBL" id="JAZDUA010000035">
    <property type="protein sequence ID" value="KAK7871699.1"/>
    <property type="molecule type" value="Genomic_DNA"/>
</dbReference>
<evidence type="ECO:0000313" key="11">
    <source>
        <dbReference type="EMBL" id="KAK7871699.1"/>
    </source>
</evidence>
<evidence type="ECO:0000259" key="10">
    <source>
        <dbReference type="PROSITE" id="PS51462"/>
    </source>
</evidence>
<evidence type="ECO:0000256" key="7">
    <source>
        <dbReference type="ARBA" id="ARBA00022801"/>
    </source>
</evidence>
<evidence type="ECO:0000256" key="5">
    <source>
        <dbReference type="ARBA" id="ARBA00022490"/>
    </source>
</evidence>
<dbReference type="InterPro" id="IPR047198">
    <property type="entry name" value="DDP-like_NUDIX"/>
</dbReference>
<evidence type="ECO:0000256" key="4">
    <source>
        <dbReference type="ARBA" id="ARBA00012527"/>
    </source>
</evidence>
<dbReference type="GO" id="GO:1901911">
    <property type="term" value="P:adenosine 5'-(hexahydrogen pentaphosphate) catabolic process"/>
    <property type="evidence" value="ECO:0007669"/>
    <property type="project" value="TreeGrafter"/>
</dbReference>
<protein>
    <recommendedName>
        <fullName evidence="4">diphosphoinositol-polyphosphate diphosphatase</fullName>
        <ecNumber evidence="4">3.6.1.52</ecNumber>
    </recommendedName>
</protein>
<evidence type="ECO:0000313" key="12">
    <source>
        <dbReference type="Proteomes" id="UP001378592"/>
    </source>
</evidence>
<dbReference type="EC" id="3.6.1.52" evidence="4"/>
<dbReference type="GO" id="GO:1901907">
    <property type="term" value="P:diadenosine pentaphosphate catabolic process"/>
    <property type="evidence" value="ECO:0007669"/>
    <property type="project" value="TreeGrafter"/>
</dbReference>
<dbReference type="GO" id="GO:0005737">
    <property type="term" value="C:cytoplasm"/>
    <property type="evidence" value="ECO:0007669"/>
    <property type="project" value="UniProtKB-SubCell"/>
</dbReference>
<dbReference type="InterPro" id="IPR000086">
    <property type="entry name" value="NUDIX_hydrolase_dom"/>
</dbReference>
<dbReference type="PANTHER" id="PTHR12629">
    <property type="entry name" value="DIPHOSPHOINOSITOL POLYPHOSPHATE PHOSPHOHYDROLASE"/>
    <property type="match status" value="1"/>
</dbReference>
<proteinExistence type="inferred from homology"/>
<dbReference type="GO" id="GO:0034432">
    <property type="term" value="F:bis(5'-adenosyl)-pentaphosphatase activity"/>
    <property type="evidence" value="ECO:0007669"/>
    <property type="project" value="TreeGrafter"/>
</dbReference>
<sequence length="170" mass="19217">MVKEKPNSTRIYDEDGFRRRAACICVRSELEKEVLLVTSSRRPDHWIVPGGGVEPEEEPSVTAIREVLEEAGVCGKLGRCLGVFEVFQNSERKHRTAVFVLVVTEELPEWEDSKTMGRKRKWFTVEDALEQLSMHKPVQLSYLQSLLTCRNDKALCQSPLQNGKNGGSPS</sequence>